<evidence type="ECO:0000256" key="3">
    <source>
        <dbReference type="SAM" id="Phobius"/>
    </source>
</evidence>
<evidence type="ECO:0000256" key="1">
    <source>
        <dbReference type="ARBA" id="ARBA00008987"/>
    </source>
</evidence>
<proteinExistence type="inferred from homology"/>
<reference evidence="5 6" key="1">
    <citation type="submission" date="2023-05" db="EMBL/GenBank/DDBJ databases">
        <title>Rombocin, a short stable natural nisin variant, displays selective antimicrobial activity against Listeria monocytogenes and employs dual mode of action to kill target bacterial strains.</title>
        <authorList>
            <person name="Wambui J."/>
            <person name="Stephan R."/>
            <person name="Kuipers O.P."/>
        </authorList>
    </citation>
    <scope>NUCLEOTIDE SEQUENCE [LARGE SCALE GENOMIC DNA]</scope>
    <source>
        <strain evidence="5 6">RC002</strain>
    </source>
</reference>
<keyword evidence="3" id="KW-0472">Membrane</keyword>
<dbReference type="PANTHER" id="PTHR45663">
    <property type="entry name" value="GEO12009P1"/>
    <property type="match status" value="1"/>
</dbReference>
<protein>
    <submittedName>
        <fullName evidence="5">Thioredoxin family protein</fullName>
    </submittedName>
</protein>
<organism evidence="5 6">
    <name type="scientific">Romboutsia sedimentorum</name>
    <dbReference type="NCBI Taxonomy" id="1368474"/>
    <lineage>
        <taxon>Bacteria</taxon>
        <taxon>Bacillati</taxon>
        <taxon>Bacillota</taxon>
        <taxon>Clostridia</taxon>
        <taxon>Peptostreptococcales</taxon>
        <taxon>Peptostreptococcaceae</taxon>
        <taxon>Romboutsia</taxon>
    </lineage>
</organism>
<dbReference type="EMBL" id="JASKYM010000001">
    <property type="protein sequence ID" value="MDK2562077.1"/>
    <property type="molecule type" value="Genomic_DNA"/>
</dbReference>
<keyword evidence="3" id="KW-0812">Transmembrane</keyword>
<dbReference type="Proteomes" id="UP001301012">
    <property type="component" value="Unassembled WGS sequence"/>
</dbReference>
<dbReference type="InterPro" id="IPR036249">
    <property type="entry name" value="Thioredoxin-like_sf"/>
</dbReference>
<dbReference type="Gene3D" id="3.40.30.10">
    <property type="entry name" value="Glutaredoxin"/>
    <property type="match status" value="1"/>
</dbReference>
<name>A0ABT7E5B8_9FIRM</name>
<dbReference type="PANTHER" id="PTHR45663:SF11">
    <property type="entry name" value="GEO12009P1"/>
    <property type="match status" value="1"/>
</dbReference>
<gene>
    <name evidence="5" type="ORF">QOZ84_00840</name>
</gene>
<keyword evidence="6" id="KW-1185">Reference proteome</keyword>
<dbReference type="InterPro" id="IPR013766">
    <property type="entry name" value="Thioredoxin_domain"/>
</dbReference>
<evidence type="ECO:0000256" key="2">
    <source>
        <dbReference type="ARBA" id="ARBA00023284"/>
    </source>
</evidence>
<dbReference type="SUPFAM" id="SSF52833">
    <property type="entry name" value="Thioredoxin-like"/>
    <property type="match status" value="1"/>
</dbReference>
<comment type="caution">
    <text evidence="5">The sequence shown here is derived from an EMBL/GenBank/DDBJ whole genome shotgun (WGS) entry which is preliminary data.</text>
</comment>
<dbReference type="Pfam" id="PF00085">
    <property type="entry name" value="Thioredoxin"/>
    <property type="match status" value="1"/>
</dbReference>
<sequence>MKRVKKILVLCTIFCVIVGIWFYKNKSIKNDNIDEFKLDATYDFDIEKLKSEGLPIIVDFGSDSCVPCKEMAPVLEDLNEEYRGKAIVKFVDISKNGDAVKDFPVKVIPTQFFFNSDGTPFKPKNVQQSNLMMYSSEENEEHAFTAHEGQLDKSDFENILNEMGVN</sequence>
<evidence type="ECO:0000259" key="4">
    <source>
        <dbReference type="PROSITE" id="PS51352"/>
    </source>
</evidence>
<dbReference type="RefSeq" id="WP_284131065.1">
    <property type="nucleotide sequence ID" value="NZ_JASKYM010000001.1"/>
</dbReference>
<evidence type="ECO:0000313" key="5">
    <source>
        <dbReference type="EMBL" id="MDK2562077.1"/>
    </source>
</evidence>
<dbReference type="PROSITE" id="PS51352">
    <property type="entry name" value="THIOREDOXIN_2"/>
    <property type="match status" value="1"/>
</dbReference>
<feature type="domain" description="Thioredoxin" evidence="4">
    <location>
        <begin position="27"/>
        <end position="165"/>
    </location>
</feature>
<keyword evidence="2" id="KW-0676">Redox-active center</keyword>
<feature type="transmembrane region" description="Helical" evidence="3">
    <location>
        <begin position="7"/>
        <end position="23"/>
    </location>
</feature>
<accession>A0ABT7E5B8</accession>
<evidence type="ECO:0000313" key="6">
    <source>
        <dbReference type="Proteomes" id="UP001301012"/>
    </source>
</evidence>
<dbReference type="CDD" id="cd02947">
    <property type="entry name" value="TRX_family"/>
    <property type="match status" value="1"/>
</dbReference>
<comment type="similarity">
    <text evidence="1">Belongs to the thioredoxin family.</text>
</comment>
<keyword evidence="3" id="KW-1133">Transmembrane helix</keyword>